<dbReference type="AlphaFoldDB" id="A0A1D2MAV8"/>
<sequence length="222" mass="24948">SFCKYSHSANVQYYSWYPDPESIGVDAFTFKWENDVYAFPPFNLVGRTLRKFVTDNANGIVVNSPSVEKSSACSGPRITETLRAQKLPQNVIQLIASSCSKSTWNHYDSVYSKYAKSMVLVLGHPFIVRLLRGVGRLRPPLPRYQTTWDVLSFFETMRSPGVDAWLGDETRASNFLFYVFFEISASSVRCGSSLLRSNLRPSDSGSLIQSRLRCASATLKLA</sequence>
<protein>
    <submittedName>
        <fullName evidence="1">Uncharacterized protein</fullName>
    </submittedName>
</protein>
<comment type="caution">
    <text evidence="1">The sequence shown here is derived from an EMBL/GenBank/DDBJ whole genome shotgun (WGS) entry which is preliminary data.</text>
</comment>
<gene>
    <name evidence="1" type="ORF">Ocin01_16611</name>
</gene>
<evidence type="ECO:0000313" key="1">
    <source>
        <dbReference type="EMBL" id="ODM90071.1"/>
    </source>
</evidence>
<feature type="non-terminal residue" evidence="1">
    <location>
        <position position="1"/>
    </location>
</feature>
<name>A0A1D2MAV8_ORCCI</name>
<organism evidence="1 2">
    <name type="scientific">Orchesella cincta</name>
    <name type="common">Springtail</name>
    <name type="synonym">Podura cincta</name>
    <dbReference type="NCBI Taxonomy" id="48709"/>
    <lineage>
        <taxon>Eukaryota</taxon>
        <taxon>Metazoa</taxon>
        <taxon>Ecdysozoa</taxon>
        <taxon>Arthropoda</taxon>
        <taxon>Hexapoda</taxon>
        <taxon>Collembola</taxon>
        <taxon>Entomobryomorpha</taxon>
        <taxon>Entomobryoidea</taxon>
        <taxon>Orchesellidae</taxon>
        <taxon>Orchesellinae</taxon>
        <taxon>Orchesella</taxon>
    </lineage>
</organism>
<feature type="non-terminal residue" evidence="1">
    <location>
        <position position="222"/>
    </location>
</feature>
<keyword evidence="2" id="KW-1185">Reference proteome</keyword>
<dbReference type="Proteomes" id="UP000094527">
    <property type="component" value="Unassembled WGS sequence"/>
</dbReference>
<dbReference type="EMBL" id="LJIJ01002184">
    <property type="protein sequence ID" value="ODM90071.1"/>
    <property type="molecule type" value="Genomic_DNA"/>
</dbReference>
<proteinExistence type="predicted"/>
<accession>A0A1D2MAV8</accession>
<reference evidence="1 2" key="1">
    <citation type="journal article" date="2016" name="Genome Biol. Evol.">
        <title>Gene Family Evolution Reflects Adaptation to Soil Environmental Stressors in the Genome of the Collembolan Orchesella cincta.</title>
        <authorList>
            <person name="Faddeeva-Vakhrusheva A."/>
            <person name="Derks M.F."/>
            <person name="Anvar S.Y."/>
            <person name="Agamennone V."/>
            <person name="Suring W."/>
            <person name="Smit S."/>
            <person name="van Straalen N.M."/>
            <person name="Roelofs D."/>
        </authorList>
    </citation>
    <scope>NUCLEOTIDE SEQUENCE [LARGE SCALE GENOMIC DNA]</scope>
    <source>
        <tissue evidence="1">Mixed pool</tissue>
    </source>
</reference>
<evidence type="ECO:0000313" key="2">
    <source>
        <dbReference type="Proteomes" id="UP000094527"/>
    </source>
</evidence>
<dbReference type="OrthoDB" id="2897838at2759"/>